<dbReference type="EMBL" id="ML976673">
    <property type="protein sequence ID" value="KAF1974846.1"/>
    <property type="molecule type" value="Genomic_DNA"/>
</dbReference>
<dbReference type="Pfam" id="PF00172">
    <property type="entry name" value="Zn_clus"/>
    <property type="match status" value="1"/>
</dbReference>
<keyword evidence="1" id="KW-0479">Metal-binding</keyword>
<dbReference type="AlphaFoldDB" id="A0A6A5VIH1"/>
<keyword evidence="2" id="KW-0862">Zinc</keyword>
<feature type="region of interest" description="Disordered" evidence="6">
    <location>
        <begin position="63"/>
        <end position="88"/>
    </location>
</feature>
<keyword evidence="9" id="KW-1185">Reference proteome</keyword>
<feature type="domain" description="Zn(2)-C6 fungal-type" evidence="7">
    <location>
        <begin position="12"/>
        <end position="40"/>
    </location>
</feature>
<dbReference type="SUPFAM" id="SSF57701">
    <property type="entry name" value="Zn2/Cys6 DNA-binding domain"/>
    <property type="match status" value="1"/>
</dbReference>
<dbReference type="PANTHER" id="PTHR47660">
    <property type="entry name" value="TRANSCRIPTION FACTOR WITH C2H2 AND ZN(2)-CYS(6) DNA BINDING DOMAIN (EUROFUNG)-RELATED-RELATED"/>
    <property type="match status" value="1"/>
</dbReference>
<dbReference type="PANTHER" id="PTHR47660:SF2">
    <property type="entry name" value="TRANSCRIPTION FACTOR WITH C2H2 AND ZN(2)-CYS(6) DNA BINDING DOMAIN (EUROFUNG)"/>
    <property type="match status" value="1"/>
</dbReference>
<evidence type="ECO:0000259" key="7">
    <source>
        <dbReference type="PROSITE" id="PS50048"/>
    </source>
</evidence>
<evidence type="ECO:0000256" key="4">
    <source>
        <dbReference type="ARBA" id="ARBA00023163"/>
    </source>
</evidence>
<evidence type="ECO:0000256" key="2">
    <source>
        <dbReference type="ARBA" id="ARBA00022833"/>
    </source>
</evidence>
<dbReference type="Proteomes" id="UP000800036">
    <property type="component" value="Unassembled WGS sequence"/>
</dbReference>
<dbReference type="InterPro" id="IPR001138">
    <property type="entry name" value="Zn2Cys6_DnaBD"/>
</dbReference>
<dbReference type="PROSITE" id="PS00463">
    <property type="entry name" value="ZN2_CY6_FUNGAL_1"/>
    <property type="match status" value="1"/>
</dbReference>
<dbReference type="CDD" id="cd00067">
    <property type="entry name" value="GAL4"/>
    <property type="match status" value="1"/>
</dbReference>
<name>A0A6A5VIH1_9PLEO</name>
<proteinExistence type="predicted"/>
<evidence type="ECO:0000256" key="3">
    <source>
        <dbReference type="ARBA" id="ARBA00023015"/>
    </source>
</evidence>
<evidence type="ECO:0000313" key="9">
    <source>
        <dbReference type="Proteomes" id="UP000800036"/>
    </source>
</evidence>
<protein>
    <recommendedName>
        <fullName evidence="7">Zn(2)-C6 fungal-type domain-containing protein</fullName>
    </recommendedName>
</protein>
<dbReference type="Gene3D" id="4.10.240.10">
    <property type="entry name" value="Zn(2)-C6 fungal-type DNA-binding domain"/>
    <property type="match status" value="1"/>
</dbReference>
<keyword evidence="4" id="KW-0804">Transcription</keyword>
<evidence type="ECO:0000256" key="6">
    <source>
        <dbReference type="SAM" id="MobiDB-lite"/>
    </source>
</evidence>
<sequence>MTTAGNAANLIACLPCAKAKAQCDKQLPSCSRCLRKSIKCESRQPKRYPEAHRLPSRRVRAPSTVATLSATTSSSPAERHGSTGDEPLHHFFPTASGTAMEWEEGFSWPLPLSGLNDNIGGFPVDLRDQTLLAGGDGAMAFDFPLDSAGMHPLQSSTLPYGLYGTPTPSTPALNSEHKPSVPSLSEENWPYFRCNPLSNQKANPPTGSTYLLRLEDTLNDQSVWTTTNGAKMYQQSPNYQSHLYIEPIQDGLRDKLMVISQGFLNRARDVHRSTRKDQHLGEALPSTAAGFTGFFILPPPTVLDCFLHTYASRVEQYLPFFPAASLSASQLVISNDENLSILLLLLMIAHGAMGSPLPEARHLANGLIETCRICMYDVIEKNVHMASHPVMLRCALLYLNAAAWSGTKWHMTFAAAQIRMYLSMLRCSGLLDARETHIEHMNSTLQAESSWRKWQMEEKYNRLIYCWVSLDQEVHLFQDRQQEFDVADIKAPMPGSDKLWSASSLHVWQMTREEMHRAHTRNTELSDTPRSLATLYEQFMSNGLSDRGEMLSLVELRLLLHPLQALIHHMNKSLVYFLHSSDQCFFQGLLTQLDEAQNRLKSWYVLASRSIRPSDAIHGCATMVIFHLISLNAITHFPDIERVARGDVPPAQFRQAFWTGQRIRNETPQIWCHAGQVLRYFRKIPTCERPYWWSASIYRVALCLLAVGLAALDDGRAPSTAEPVAVDMLPFDHSSLLKYLRYKHGKPVLSHRDGAAVQLDAPTDVVEHCIGVLREHKPQSRLDEGISTRLSELVDRWKA</sequence>
<dbReference type="GO" id="GO:0000981">
    <property type="term" value="F:DNA-binding transcription factor activity, RNA polymerase II-specific"/>
    <property type="evidence" value="ECO:0007669"/>
    <property type="project" value="InterPro"/>
</dbReference>
<dbReference type="PROSITE" id="PS50048">
    <property type="entry name" value="ZN2_CY6_FUNGAL_2"/>
    <property type="match status" value="1"/>
</dbReference>
<evidence type="ECO:0000256" key="1">
    <source>
        <dbReference type="ARBA" id="ARBA00022723"/>
    </source>
</evidence>
<dbReference type="GO" id="GO:0008270">
    <property type="term" value="F:zinc ion binding"/>
    <property type="evidence" value="ECO:0007669"/>
    <property type="project" value="InterPro"/>
</dbReference>
<accession>A0A6A5VIH1</accession>
<organism evidence="8 9">
    <name type="scientific">Bimuria novae-zelandiae CBS 107.79</name>
    <dbReference type="NCBI Taxonomy" id="1447943"/>
    <lineage>
        <taxon>Eukaryota</taxon>
        <taxon>Fungi</taxon>
        <taxon>Dikarya</taxon>
        <taxon>Ascomycota</taxon>
        <taxon>Pezizomycotina</taxon>
        <taxon>Dothideomycetes</taxon>
        <taxon>Pleosporomycetidae</taxon>
        <taxon>Pleosporales</taxon>
        <taxon>Massarineae</taxon>
        <taxon>Didymosphaeriaceae</taxon>
        <taxon>Bimuria</taxon>
    </lineage>
</organism>
<evidence type="ECO:0000313" key="8">
    <source>
        <dbReference type="EMBL" id="KAF1974846.1"/>
    </source>
</evidence>
<dbReference type="OrthoDB" id="40579at2759"/>
<evidence type="ECO:0000256" key="5">
    <source>
        <dbReference type="ARBA" id="ARBA00023242"/>
    </source>
</evidence>
<feature type="compositionally biased region" description="Low complexity" evidence="6">
    <location>
        <begin position="63"/>
        <end position="76"/>
    </location>
</feature>
<keyword evidence="3" id="KW-0805">Transcription regulation</keyword>
<gene>
    <name evidence="8" type="ORF">BU23DRAFT_567223</name>
</gene>
<reference evidence="8" key="1">
    <citation type="journal article" date="2020" name="Stud. Mycol.">
        <title>101 Dothideomycetes genomes: a test case for predicting lifestyles and emergence of pathogens.</title>
        <authorList>
            <person name="Haridas S."/>
            <person name="Albert R."/>
            <person name="Binder M."/>
            <person name="Bloem J."/>
            <person name="Labutti K."/>
            <person name="Salamov A."/>
            <person name="Andreopoulos B."/>
            <person name="Baker S."/>
            <person name="Barry K."/>
            <person name="Bills G."/>
            <person name="Bluhm B."/>
            <person name="Cannon C."/>
            <person name="Castanera R."/>
            <person name="Culley D."/>
            <person name="Daum C."/>
            <person name="Ezra D."/>
            <person name="Gonzalez J."/>
            <person name="Henrissat B."/>
            <person name="Kuo A."/>
            <person name="Liang C."/>
            <person name="Lipzen A."/>
            <person name="Lutzoni F."/>
            <person name="Magnuson J."/>
            <person name="Mondo S."/>
            <person name="Nolan M."/>
            <person name="Ohm R."/>
            <person name="Pangilinan J."/>
            <person name="Park H.-J."/>
            <person name="Ramirez L."/>
            <person name="Alfaro M."/>
            <person name="Sun H."/>
            <person name="Tritt A."/>
            <person name="Yoshinaga Y."/>
            <person name="Zwiers L.-H."/>
            <person name="Turgeon B."/>
            <person name="Goodwin S."/>
            <person name="Spatafora J."/>
            <person name="Crous P."/>
            <person name="Grigoriev I."/>
        </authorList>
    </citation>
    <scope>NUCLEOTIDE SEQUENCE</scope>
    <source>
        <strain evidence="8">CBS 107.79</strain>
    </source>
</reference>
<keyword evidence="5" id="KW-0539">Nucleus</keyword>
<feature type="compositionally biased region" description="Basic and acidic residues" evidence="6">
    <location>
        <begin position="77"/>
        <end position="88"/>
    </location>
</feature>
<dbReference type="InterPro" id="IPR036864">
    <property type="entry name" value="Zn2-C6_fun-type_DNA-bd_sf"/>
</dbReference>